<keyword evidence="1" id="KW-0732">Signal</keyword>
<gene>
    <name evidence="2" type="ORF">MUN33_09180</name>
</gene>
<feature type="signal peptide" evidence="1">
    <location>
        <begin position="1"/>
        <end position="22"/>
    </location>
</feature>
<accession>A0A9X2AZJ1</accession>
<evidence type="ECO:0000256" key="1">
    <source>
        <dbReference type="SAM" id="SignalP"/>
    </source>
</evidence>
<dbReference type="EMBL" id="JALIEA010000013">
    <property type="protein sequence ID" value="MCJ7858883.1"/>
    <property type="molecule type" value="Genomic_DNA"/>
</dbReference>
<dbReference type="PANTHER" id="PTHR34309:SF1">
    <property type="entry name" value="PROTEIN GLCG"/>
    <property type="match status" value="1"/>
</dbReference>
<dbReference type="Proteomes" id="UP001139207">
    <property type="component" value="Unassembled WGS sequence"/>
</dbReference>
<sequence>MHTPTRRITLTALAVASTAAMAVGCSTSNTTADDRDDRDTGDIRTVAVASENTVRQDRLSAQAAATAAEAALASCAADDLGSVSVSVVDRDGQLQAFTRGDGAAEHTVEASRLKAYTAAAFGADTGDLVERADDNDLHRLPGTLFMPGGVSVKVDDSSIAGIGVGGAPSGMDDQSCAAAGLEAIADAL</sequence>
<dbReference type="Pfam" id="PF03928">
    <property type="entry name" value="HbpS-like"/>
    <property type="match status" value="1"/>
</dbReference>
<keyword evidence="3" id="KW-1185">Reference proteome</keyword>
<dbReference type="PROSITE" id="PS51257">
    <property type="entry name" value="PROKAR_LIPOPROTEIN"/>
    <property type="match status" value="1"/>
</dbReference>
<dbReference type="SUPFAM" id="SSF143744">
    <property type="entry name" value="GlcG-like"/>
    <property type="match status" value="1"/>
</dbReference>
<dbReference type="RefSeq" id="WP_244804616.1">
    <property type="nucleotide sequence ID" value="NZ_JALIEA010000013.1"/>
</dbReference>
<evidence type="ECO:0000313" key="2">
    <source>
        <dbReference type="EMBL" id="MCJ7858883.1"/>
    </source>
</evidence>
<dbReference type="InterPro" id="IPR052517">
    <property type="entry name" value="GlcG_carb_metab_protein"/>
</dbReference>
<dbReference type="InterPro" id="IPR005624">
    <property type="entry name" value="PduO/GlcC-like"/>
</dbReference>
<comment type="caution">
    <text evidence="2">The sequence shown here is derived from an EMBL/GenBank/DDBJ whole genome shotgun (WGS) entry which is preliminary data.</text>
</comment>
<reference evidence="2" key="1">
    <citation type="submission" date="2022-04" db="EMBL/GenBank/DDBJ databases">
        <title>Corynebacterium kalidii LD5P10.</title>
        <authorList>
            <person name="Sun J.Q."/>
        </authorList>
    </citation>
    <scope>NUCLEOTIDE SEQUENCE</scope>
    <source>
        <strain evidence="2">LD5P10</strain>
    </source>
</reference>
<dbReference type="PANTHER" id="PTHR34309">
    <property type="entry name" value="SLR1406 PROTEIN"/>
    <property type="match status" value="1"/>
</dbReference>
<feature type="chain" id="PRO_5040993963" evidence="1">
    <location>
        <begin position="23"/>
        <end position="188"/>
    </location>
</feature>
<proteinExistence type="predicted"/>
<protein>
    <submittedName>
        <fullName evidence="2">Heme-binding protein</fullName>
    </submittedName>
</protein>
<evidence type="ECO:0000313" key="3">
    <source>
        <dbReference type="Proteomes" id="UP001139207"/>
    </source>
</evidence>
<organism evidence="2 3">
    <name type="scientific">Corynebacterium kalidii</name>
    <dbReference type="NCBI Taxonomy" id="2931982"/>
    <lineage>
        <taxon>Bacteria</taxon>
        <taxon>Bacillati</taxon>
        <taxon>Actinomycetota</taxon>
        <taxon>Actinomycetes</taxon>
        <taxon>Mycobacteriales</taxon>
        <taxon>Corynebacteriaceae</taxon>
        <taxon>Corynebacterium</taxon>
    </lineage>
</organism>
<name>A0A9X2AZJ1_9CORY</name>
<dbReference type="InterPro" id="IPR038084">
    <property type="entry name" value="PduO/GlcC-like_sf"/>
</dbReference>
<dbReference type="Gene3D" id="3.30.450.150">
    <property type="entry name" value="Haem-degrading domain"/>
    <property type="match status" value="1"/>
</dbReference>
<dbReference type="AlphaFoldDB" id="A0A9X2AZJ1"/>